<evidence type="ECO:0000313" key="3">
    <source>
        <dbReference type="Proteomes" id="UP000262477"/>
    </source>
</evidence>
<accession>A0A371Q8X4</accession>
<gene>
    <name evidence="2" type="ORF">DY245_06400</name>
</gene>
<keyword evidence="3" id="KW-1185">Reference proteome</keyword>
<dbReference type="OrthoDB" id="3214245at2"/>
<evidence type="ECO:0000256" key="1">
    <source>
        <dbReference type="SAM" id="MobiDB-lite"/>
    </source>
</evidence>
<organism evidence="2 3">
    <name type="scientific">Streptomyces inhibens</name>
    <dbReference type="NCBI Taxonomy" id="2293571"/>
    <lineage>
        <taxon>Bacteria</taxon>
        <taxon>Bacillati</taxon>
        <taxon>Actinomycetota</taxon>
        <taxon>Actinomycetes</taxon>
        <taxon>Kitasatosporales</taxon>
        <taxon>Streptomycetaceae</taxon>
        <taxon>Streptomyces</taxon>
    </lineage>
</organism>
<sequence>MQHGATLWTPGGGHGTTFVGTAPESGGGNCPAVWGDTDNEQPELVVQGWSVGEAMRATCAADSPPAENETVIRIPARMVPLIRQACDAAERASSTPEL</sequence>
<dbReference type="Proteomes" id="UP000262477">
    <property type="component" value="Unassembled WGS sequence"/>
</dbReference>
<feature type="region of interest" description="Disordered" evidence="1">
    <location>
        <begin position="1"/>
        <end position="38"/>
    </location>
</feature>
<protein>
    <submittedName>
        <fullName evidence="2">Uncharacterized protein</fullName>
    </submittedName>
</protein>
<dbReference type="EMBL" id="QUAC01000042">
    <property type="protein sequence ID" value="REK91114.1"/>
    <property type="molecule type" value="Genomic_DNA"/>
</dbReference>
<evidence type="ECO:0000313" key="2">
    <source>
        <dbReference type="EMBL" id="REK91114.1"/>
    </source>
</evidence>
<name>A0A371Q8X4_STRIH</name>
<reference evidence="2 3" key="1">
    <citation type="submission" date="2018-08" db="EMBL/GenBank/DDBJ databases">
        <title>Streptomyces NEAU-D10 sp. nov., a novel Actinomycete isolated from soil.</title>
        <authorList>
            <person name="Jin L."/>
        </authorList>
    </citation>
    <scope>NUCLEOTIDE SEQUENCE [LARGE SCALE GENOMIC DNA]</scope>
    <source>
        <strain evidence="2 3">NEAU-D10</strain>
    </source>
</reference>
<dbReference type="AlphaFoldDB" id="A0A371Q8X4"/>
<comment type="caution">
    <text evidence="2">The sequence shown here is derived from an EMBL/GenBank/DDBJ whole genome shotgun (WGS) entry which is preliminary data.</text>
</comment>
<proteinExistence type="predicted"/>